<dbReference type="Gene3D" id="1.10.10.10">
    <property type="entry name" value="Winged helix-like DNA-binding domain superfamily/Winged helix DNA-binding domain"/>
    <property type="match status" value="3"/>
</dbReference>
<dbReference type="InterPro" id="IPR009057">
    <property type="entry name" value="Homeodomain-like_sf"/>
</dbReference>
<comment type="similarity">
    <text evidence="1">Belongs to the IS150/IS1296 orfA family.</text>
</comment>
<dbReference type="AlphaFoldDB" id="A0A9W5Q2N8"/>
<feature type="coiled-coil region" evidence="2">
    <location>
        <begin position="184"/>
        <end position="220"/>
    </location>
</feature>
<evidence type="ECO:0000259" key="4">
    <source>
        <dbReference type="Pfam" id="PF13518"/>
    </source>
</evidence>
<evidence type="ECO:0000313" key="5">
    <source>
        <dbReference type="EMBL" id="EOO65534.1"/>
    </source>
</evidence>
<reference evidence="5 6" key="1">
    <citation type="submission" date="2012-12" db="EMBL/GenBank/DDBJ databases">
        <title>The Genome Sequence of Bacillus cereus VD196.</title>
        <authorList>
            <consortium name="The Broad Institute Genome Sequencing Platform"/>
            <consortium name="The Broad Institute Genome Sequencing Center for Infectious Disease"/>
            <person name="Feldgarden M."/>
            <person name="Van der Auwera G.A."/>
            <person name="Mahillon J."/>
            <person name="Duprez V."/>
            <person name="Timmery S."/>
            <person name="Mattelet C."/>
            <person name="Dierick K."/>
            <person name="Sun M."/>
            <person name="Yu Z."/>
            <person name="Zhu L."/>
            <person name="Hu X."/>
            <person name="Shank E.B."/>
            <person name="Swiecicka I."/>
            <person name="Hansen B.M."/>
            <person name="Andrup L."/>
            <person name="Walker B."/>
            <person name="Young S.K."/>
            <person name="Zeng Q."/>
            <person name="Gargeya S."/>
            <person name="Fitzgerald M."/>
            <person name="Haas B."/>
            <person name="Abouelleil A."/>
            <person name="Alvarado L."/>
            <person name="Arachchi H.M."/>
            <person name="Berlin A.M."/>
            <person name="Chapman S.B."/>
            <person name="Dewar J."/>
            <person name="Goldberg J."/>
            <person name="Griggs A."/>
            <person name="Gujja S."/>
            <person name="Hansen M."/>
            <person name="Howarth C."/>
            <person name="Imamovic A."/>
            <person name="Larimer J."/>
            <person name="McCowan C."/>
            <person name="Murphy C."/>
            <person name="Neiman D."/>
            <person name="Pearson M."/>
            <person name="Priest M."/>
            <person name="Roberts A."/>
            <person name="Saif S."/>
            <person name="Shea T."/>
            <person name="Sisk P."/>
            <person name="Sykes S."/>
            <person name="Wortman J."/>
            <person name="Nusbaum C."/>
            <person name="Birren B."/>
        </authorList>
    </citation>
    <scope>NUCLEOTIDE SEQUENCE [LARGE SCALE GENOMIC DNA]</scope>
    <source>
        <strain evidence="5 6">VD196</strain>
    </source>
</reference>
<dbReference type="Proteomes" id="UP000014023">
    <property type="component" value="Unassembled WGS sequence"/>
</dbReference>
<sequence length="229" mass="27209">MPKKNKCSVKEKYLAVQAYLAGEANMPTLGKKYGVNKRTIRRWIDKFERNGYKGLEDSKSWKMYSVEQKQEAIQAILTGKYSLQEATKIYNISTDTLLRKWVTKYTSGEIVKSTDKREYRMTKGRKTTLEERIEITQFTIAHQYNYGLTMEKFRVSYQQIYSWVRKYKDDGINGLKDKRGLNKTAEDLTEKEKLKLRIKELEAQNEYLKMENAIQKKLQEIQAYYRSFH</sequence>
<accession>A0A9W5Q2N8</accession>
<feature type="domain" description="Insertion element IS150 protein InsJ-like helix-turn-helix" evidence="4">
    <location>
        <begin position="12"/>
        <end position="62"/>
    </location>
</feature>
<keyword evidence="2" id="KW-0175">Coiled coil</keyword>
<dbReference type="SUPFAM" id="SSF46689">
    <property type="entry name" value="Homeodomain-like"/>
    <property type="match status" value="1"/>
</dbReference>
<dbReference type="InterPro" id="IPR055247">
    <property type="entry name" value="InsJ-like_HTH"/>
</dbReference>
<name>A0A9W5Q2N8_BACCE</name>
<dbReference type="InterPro" id="IPR036388">
    <property type="entry name" value="WH-like_DNA-bd_sf"/>
</dbReference>
<dbReference type="Pfam" id="PF05225">
    <property type="entry name" value="HTH_psq"/>
    <property type="match status" value="1"/>
</dbReference>
<dbReference type="EMBL" id="AHFL01000023">
    <property type="protein sequence ID" value="EOO65534.1"/>
    <property type="molecule type" value="Genomic_DNA"/>
</dbReference>
<dbReference type="GO" id="GO:0043565">
    <property type="term" value="F:sequence-specific DNA binding"/>
    <property type="evidence" value="ECO:0007669"/>
    <property type="project" value="InterPro"/>
</dbReference>
<dbReference type="InterPro" id="IPR052057">
    <property type="entry name" value="IS150/IS1296_orfA-like"/>
</dbReference>
<dbReference type="InterPro" id="IPR007889">
    <property type="entry name" value="HTH_Psq"/>
</dbReference>
<evidence type="ECO:0000313" key="6">
    <source>
        <dbReference type="Proteomes" id="UP000014023"/>
    </source>
</evidence>
<feature type="domain" description="Insertion element IS150 protein InsJ-like helix-turn-helix" evidence="4">
    <location>
        <begin position="131"/>
        <end position="180"/>
    </location>
</feature>
<gene>
    <name evidence="5" type="ORF">IKE_03437</name>
</gene>
<feature type="domain" description="HTH psq-type" evidence="3">
    <location>
        <begin position="70"/>
        <end position="99"/>
    </location>
</feature>
<dbReference type="RefSeq" id="WP_016125440.1">
    <property type="nucleotide sequence ID" value="NZ_KB976265.1"/>
</dbReference>
<dbReference type="Pfam" id="PF13518">
    <property type="entry name" value="HTH_28"/>
    <property type="match status" value="2"/>
</dbReference>
<evidence type="ECO:0000256" key="2">
    <source>
        <dbReference type="SAM" id="Coils"/>
    </source>
</evidence>
<dbReference type="PANTHER" id="PTHR33795">
    <property type="entry name" value="INSERTION ELEMENT IS150 PROTEIN INSJ"/>
    <property type="match status" value="1"/>
</dbReference>
<dbReference type="SUPFAM" id="SSF48295">
    <property type="entry name" value="TrpR-like"/>
    <property type="match status" value="2"/>
</dbReference>
<protein>
    <recommendedName>
        <fullName evidence="7">Transposase</fullName>
    </recommendedName>
</protein>
<dbReference type="PANTHER" id="PTHR33795:SF1">
    <property type="entry name" value="INSERTION ELEMENT IS150 PROTEIN INSJ"/>
    <property type="match status" value="1"/>
</dbReference>
<proteinExistence type="inferred from homology"/>
<comment type="caution">
    <text evidence="5">The sequence shown here is derived from an EMBL/GenBank/DDBJ whole genome shotgun (WGS) entry which is preliminary data.</text>
</comment>
<organism evidence="5 6">
    <name type="scientific">Bacillus cereus VD196</name>
    <dbReference type="NCBI Taxonomy" id="1053243"/>
    <lineage>
        <taxon>Bacteria</taxon>
        <taxon>Bacillati</taxon>
        <taxon>Bacillota</taxon>
        <taxon>Bacilli</taxon>
        <taxon>Bacillales</taxon>
        <taxon>Bacillaceae</taxon>
        <taxon>Bacillus</taxon>
        <taxon>Bacillus cereus group</taxon>
    </lineage>
</organism>
<dbReference type="InterPro" id="IPR010921">
    <property type="entry name" value="Trp_repressor/repl_initiator"/>
</dbReference>
<evidence type="ECO:0008006" key="7">
    <source>
        <dbReference type="Google" id="ProtNLM"/>
    </source>
</evidence>
<evidence type="ECO:0000256" key="1">
    <source>
        <dbReference type="ARBA" id="ARBA00038232"/>
    </source>
</evidence>
<evidence type="ECO:0000259" key="3">
    <source>
        <dbReference type="Pfam" id="PF05225"/>
    </source>
</evidence>